<dbReference type="Pfam" id="PF00076">
    <property type="entry name" value="RRM_1"/>
    <property type="match status" value="1"/>
</dbReference>
<dbReference type="SMART" id="SM00360">
    <property type="entry name" value="RRM"/>
    <property type="match status" value="3"/>
</dbReference>
<dbReference type="PANTHER" id="PTHR13976">
    <property type="entry name" value="HETEROGENEOUS NUCLEAR RIBONUCLEOPROTEIN-RELATED"/>
    <property type="match status" value="1"/>
</dbReference>
<dbReference type="InterPro" id="IPR000504">
    <property type="entry name" value="RRM_dom"/>
</dbReference>
<evidence type="ECO:0000256" key="1">
    <source>
        <dbReference type="ARBA" id="ARBA00022737"/>
    </source>
</evidence>
<accession>A0A0C2MZL3</accession>
<dbReference type="AlphaFoldDB" id="A0A0C2MZL3"/>
<dbReference type="InterPro" id="IPR050666">
    <property type="entry name" value="ESRP"/>
</dbReference>
<dbReference type="GO" id="GO:1990904">
    <property type="term" value="C:ribonucleoprotein complex"/>
    <property type="evidence" value="ECO:0007669"/>
    <property type="project" value="UniProtKB-KW"/>
</dbReference>
<keyword evidence="1" id="KW-0677">Repeat</keyword>
<feature type="domain" description="RRM" evidence="4">
    <location>
        <begin position="238"/>
        <end position="322"/>
    </location>
</feature>
<keyword evidence="5" id="KW-0687">Ribonucleoprotein</keyword>
<evidence type="ECO:0000256" key="3">
    <source>
        <dbReference type="PROSITE-ProRule" id="PRU00176"/>
    </source>
</evidence>
<protein>
    <submittedName>
        <fullName evidence="5">Heterogeneous nuclear ribonucleoprotein F</fullName>
    </submittedName>
</protein>
<evidence type="ECO:0000313" key="5">
    <source>
        <dbReference type="EMBL" id="KII67067.1"/>
    </source>
</evidence>
<feature type="domain" description="RRM" evidence="4">
    <location>
        <begin position="104"/>
        <end position="181"/>
    </location>
</feature>
<evidence type="ECO:0000313" key="6">
    <source>
        <dbReference type="Proteomes" id="UP000031668"/>
    </source>
</evidence>
<name>A0A0C2MZL3_THEKT</name>
<evidence type="ECO:0000259" key="4">
    <source>
        <dbReference type="PROSITE" id="PS50102"/>
    </source>
</evidence>
<dbReference type="Proteomes" id="UP000031668">
    <property type="component" value="Unassembled WGS sequence"/>
</dbReference>
<keyword evidence="2 3" id="KW-0694">RNA-binding</keyword>
<dbReference type="InterPro" id="IPR035979">
    <property type="entry name" value="RBD_domain_sf"/>
</dbReference>
<dbReference type="OrthoDB" id="431068at2759"/>
<comment type="caution">
    <text evidence="5">The sequence shown here is derived from an EMBL/GenBank/DDBJ whole genome shotgun (WGS) entry which is preliminary data.</text>
</comment>
<proteinExistence type="predicted"/>
<dbReference type="GO" id="GO:0003723">
    <property type="term" value="F:RNA binding"/>
    <property type="evidence" value="ECO:0007669"/>
    <property type="project" value="UniProtKB-UniRule"/>
</dbReference>
<evidence type="ECO:0000256" key="2">
    <source>
        <dbReference type="ARBA" id="ARBA00022884"/>
    </source>
</evidence>
<gene>
    <name evidence="5" type="ORF">RF11_14622</name>
</gene>
<dbReference type="CDD" id="cd12254">
    <property type="entry name" value="RRM_hnRNPH_ESRPs_RBM12_like"/>
    <property type="match status" value="1"/>
</dbReference>
<dbReference type="EMBL" id="JWZT01003316">
    <property type="protein sequence ID" value="KII67067.1"/>
    <property type="molecule type" value="Genomic_DNA"/>
</dbReference>
<dbReference type="InterPro" id="IPR012677">
    <property type="entry name" value="Nucleotide-bd_a/b_plait_sf"/>
</dbReference>
<dbReference type="SUPFAM" id="SSF54928">
    <property type="entry name" value="RNA-binding domain, RBD"/>
    <property type="match status" value="3"/>
</dbReference>
<dbReference type="OMA" id="TRFFSEC"/>
<keyword evidence="6" id="KW-1185">Reference proteome</keyword>
<sequence>MELSETRYYIRLRGLPWSATKSDIQEFLKDVRICEGDASILFTISEQGKRSGDAIVVIPTKDDFDKALSYNNKFIGKRYVEVTPCDAKEFEDSLLRTAPKDDEFVVRLRGLPYAMTEADIRNFFHGINIPSNNIVIIMDDQNRCSGDAYVEFLTAEDTQKAINKHRERMGSRFIEIFQSSRNEMAYVSNNRPTPLMSINTRQKRRVGEFGSTKSPRVERDFYPATGGYDNPTDSGFEKYIHARGLPFECSGRDIFNFFHPLSVTSVSLLFGENGKITGDADVFFESDYDALRALDYDKKRMGKRYVELFLRNRKLFTNYPKQNHGYVDSYKEPPIKRYPEEHPYPGSSAVYQMHPSGYEHSVPEVSSRFPTSELPDPVSPHTLAGRQATYLPGYLKKKLQSPGVSNTRDTRSADSYMRISANVTTKADDNFFPYY</sequence>
<dbReference type="PROSITE" id="PS50102">
    <property type="entry name" value="RRM"/>
    <property type="match status" value="2"/>
</dbReference>
<reference evidence="5 6" key="1">
    <citation type="journal article" date="2014" name="Genome Biol. Evol.">
        <title>The genome of the myxosporean Thelohanellus kitauei shows adaptations to nutrient acquisition within its fish host.</title>
        <authorList>
            <person name="Yang Y."/>
            <person name="Xiong J."/>
            <person name="Zhou Z."/>
            <person name="Huo F."/>
            <person name="Miao W."/>
            <person name="Ran C."/>
            <person name="Liu Y."/>
            <person name="Zhang J."/>
            <person name="Feng J."/>
            <person name="Wang M."/>
            <person name="Wang M."/>
            <person name="Wang L."/>
            <person name="Yao B."/>
        </authorList>
    </citation>
    <scope>NUCLEOTIDE SEQUENCE [LARGE SCALE GENOMIC DNA]</scope>
    <source>
        <strain evidence="5">Wuqing</strain>
    </source>
</reference>
<dbReference type="Gene3D" id="3.30.70.330">
    <property type="match status" value="3"/>
</dbReference>
<organism evidence="5 6">
    <name type="scientific">Thelohanellus kitauei</name>
    <name type="common">Myxosporean</name>
    <dbReference type="NCBI Taxonomy" id="669202"/>
    <lineage>
        <taxon>Eukaryota</taxon>
        <taxon>Metazoa</taxon>
        <taxon>Cnidaria</taxon>
        <taxon>Myxozoa</taxon>
        <taxon>Myxosporea</taxon>
        <taxon>Bivalvulida</taxon>
        <taxon>Platysporina</taxon>
        <taxon>Myxobolidae</taxon>
        <taxon>Thelohanellus</taxon>
    </lineage>
</organism>